<dbReference type="CDD" id="cd16377">
    <property type="entry name" value="23S_rRNA_IVP_like"/>
    <property type="match status" value="1"/>
</dbReference>
<dbReference type="NCBIfam" id="TIGR02436">
    <property type="entry name" value="four helix bundle protein"/>
    <property type="match status" value="1"/>
</dbReference>
<dbReference type="InterPro" id="IPR012657">
    <property type="entry name" value="23S_rRNA-intervening_sequence"/>
</dbReference>
<name>A0A2H6BN98_MICAE</name>
<gene>
    <name evidence="1" type="ORF">BGM30_07460</name>
</gene>
<reference evidence="2" key="1">
    <citation type="submission" date="2017-12" db="EMBL/GenBank/DDBJ databases">
        <title>Improved Draft Genome Sequence of Microcystis aeruginosa NIES-298, a Microcystin-Producing Cyanobacterium from Lake Kasumigaura, Japan.</title>
        <authorList>
            <person name="Yamaguchi H."/>
            <person name="Suzuki S."/>
            <person name="Kawachi M."/>
        </authorList>
    </citation>
    <scope>NUCLEOTIDE SEQUENCE [LARGE SCALE GENOMIC DNA]</scope>
    <source>
        <strain evidence="2">NIES-298</strain>
    </source>
</reference>
<dbReference type="Proteomes" id="UP000236321">
    <property type="component" value="Unassembled WGS sequence"/>
</dbReference>
<organism evidence="1 2">
    <name type="scientific">Microcystis aeruginosa NIES-298</name>
    <dbReference type="NCBI Taxonomy" id="449468"/>
    <lineage>
        <taxon>Bacteria</taxon>
        <taxon>Bacillati</taxon>
        <taxon>Cyanobacteriota</taxon>
        <taxon>Cyanophyceae</taxon>
        <taxon>Oscillatoriophycideae</taxon>
        <taxon>Chroococcales</taxon>
        <taxon>Microcystaceae</taxon>
        <taxon>Microcystis</taxon>
    </lineage>
</organism>
<evidence type="ECO:0000313" key="2">
    <source>
        <dbReference type="Proteomes" id="UP000236321"/>
    </source>
</evidence>
<proteinExistence type="predicted"/>
<dbReference type="EMBL" id="BEYQ01000002">
    <property type="protein sequence ID" value="GBD51653.1"/>
    <property type="molecule type" value="Genomic_DNA"/>
</dbReference>
<dbReference type="PANTHER" id="PTHR38471">
    <property type="entry name" value="FOUR HELIX BUNDLE PROTEIN"/>
    <property type="match status" value="1"/>
</dbReference>
<accession>A0A2H6BN98</accession>
<dbReference type="RefSeq" id="WP_103111483.1">
    <property type="nucleotide sequence ID" value="NZ_BEIU01000004.1"/>
</dbReference>
<sequence length="123" mass="14065">MADSKIQSYRDLRVWQEAVNLAESCYRLTKTFPKEELYGMTTQIRRASVSIAANIAEGYGRKTRGEYIQFLYIAQGSLKELENHWLISQRVELASPQSVNPILNQCESVGQLLLTLIRALENK</sequence>
<dbReference type="Gene3D" id="1.20.1440.60">
    <property type="entry name" value="23S rRNA-intervening sequence"/>
    <property type="match status" value="1"/>
</dbReference>
<dbReference type="Pfam" id="PF05635">
    <property type="entry name" value="23S_rRNA_IVP"/>
    <property type="match status" value="1"/>
</dbReference>
<dbReference type="PANTHER" id="PTHR38471:SF2">
    <property type="entry name" value="FOUR HELIX BUNDLE PROTEIN"/>
    <property type="match status" value="1"/>
</dbReference>
<dbReference type="SUPFAM" id="SSF158446">
    <property type="entry name" value="IVS-encoded protein-like"/>
    <property type="match status" value="1"/>
</dbReference>
<protein>
    <submittedName>
        <fullName evidence="1">Four helix bundle protein</fullName>
    </submittedName>
</protein>
<evidence type="ECO:0000313" key="1">
    <source>
        <dbReference type="EMBL" id="GBD51653.1"/>
    </source>
</evidence>
<dbReference type="InterPro" id="IPR036583">
    <property type="entry name" value="23S_rRNA_IVS_sf"/>
</dbReference>
<dbReference type="AlphaFoldDB" id="A0A2H6BN98"/>
<dbReference type="NCBIfam" id="NF008911">
    <property type="entry name" value="PRK12275.1-2"/>
    <property type="match status" value="1"/>
</dbReference>
<comment type="caution">
    <text evidence="1">The sequence shown here is derived from an EMBL/GenBank/DDBJ whole genome shotgun (WGS) entry which is preliminary data.</text>
</comment>